<name>A0A3G5A8S5_9VIRU</name>
<protein>
    <submittedName>
        <fullName evidence="1">Uncharacterized protein</fullName>
    </submittedName>
</protein>
<evidence type="ECO:0000313" key="1">
    <source>
        <dbReference type="EMBL" id="AYV83676.1"/>
    </source>
</evidence>
<reference evidence="1" key="1">
    <citation type="submission" date="2018-10" db="EMBL/GenBank/DDBJ databases">
        <title>Hidden diversity of soil giant viruses.</title>
        <authorList>
            <person name="Schulz F."/>
            <person name="Alteio L."/>
            <person name="Goudeau D."/>
            <person name="Ryan E.M."/>
            <person name="Malmstrom R.R."/>
            <person name="Blanchard J."/>
            <person name="Woyke T."/>
        </authorList>
    </citation>
    <scope>NUCLEOTIDE SEQUENCE</scope>
    <source>
        <strain evidence="1">HYV1</strain>
    </source>
</reference>
<proteinExistence type="predicted"/>
<accession>A0A3G5A8S5</accession>
<gene>
    <name evidence="1" type="ORF">Hyperionvirus10_12</name>
</gene>
<sequence length="241" mass="29173">MLEIGGFRIFEQNKVIYAYPIYSLKCPCDIRHYIFPWSLSIFNIDSQRRKLFHPKYYKKFRELQTVKSCNELYDLIPHFTIDRLDTLCNHDSRWLKDQSDDFLNEFAYYQEQRTRIIIDPEATKKLLSQLKQAEFFSIGLTMGKFIRYYWLNAYYDWYPYFTPRYLSFDEIKESLIKSPETNFLTIIQGNIYRFEREIKSVLRKLPIDLIKIIYSYGYSPTDTFAKIISTIQIDILKYGKL</sequence>
<organism evidence="1">
    <name type="scientific">Hyperionvirus sp</name>
    <dbReference type="NCBI Taxonomy" id="2487770"/>
    <lineage>
        <taxon>Viruses</taxon>
        <taxon>Varidnaviria</taxon>
        <taxon>Bamfordvirae</taxon>
        <taxon>Nucleocytoviricota</taxon>
        <taxon>Megaviricetes</taxon>
        <taxon>Imitervirales</taxon>
        <taxon>Mimiviridae</taxon>
        <taxon>Klosneuvirinae</taxon>
    </lineage>
</organism>
<dbReference type="EMBL" id="MK072392">
    <property type="protein sequence ID" value="AYV83676.1"/>
    <property type="molecule type" value="Genomic_DNA"/>
</dbReference>